<dbReference type="InterPro" id="IPR011990">
    <property type="entry name" value="TPR-like_helical_dom_sf"/>
</dbReference>
<reference evidence="1" key="1">
    <citation type="submission" date="2016-10" db="EMBL/GenBank/DDBJ databases">
        <title>Sequence of Gallionella enrichment culture.</title>
        <authorList>
            <person name="Poehlein A."/>
            <person name="Muehling M."/>
            <person name="Daniel R."/>
        </authorList>
    </citation>
    <scope>NUCLEOTIDE SEQUENCE</scope>
</reference>
<accession>A0A1J5TT84</accession>
<dbReference type="AlphaFoldDB" id="A0A1J5TT84"/>
<name>A0A1J5TT84_9ZZZZ</name>
<gene>
    <name evidence="1" type="ORF">GALL_03450</name>
</gene>
<comment type="caution">
    <text evidence="1">The sequence shown here is derived from an EMBL/GenBank/DDBJ whole genome shotgun (WGS) entry which is preliminary data.</text>
</comment>
<organism evidence="1">
    <name type="scientific">mine drainage metagenome</name>
    <dbReference type="NCBI Taxonomy" id="410659"/>
    <lineage>
        <taxon>unclassified sequences</taxon>
        <taxon>metagenomes</taxon>
        <taxon>ecological metagenomes</taxon>
    </lineage>
</organism>
<sequence>MNALRGLAQSETQGREMRDIVTGGTKTVTGKQGLHHLAQVILGLAAIVSVLALPGCATYSASMAHVENAAANRDLDAANKALDKLKLGGSDETLLHLNKGTLLRWQGQYADSNTQFEAAKNLMEQLDAISIKEQAASVTINDTFKAYEGLPSEQLMVYSFEALNYLQMGDVDDAAVEARQFNLKQRLLAEKHRNAKYLSGAFVRYLNGMVYEAAGEPDSARIEMQKAVDGYKAQNAGFPIPRKLGDDLARLKAGKPAPSEVVFILHNGLGATLAENVIRVANPAYDPRNPKSIGMISLAVPRFVRRPIPVDHVVLSAGASSATSEEVEDVNGIAEKSFNDRLPVIIARGVARMAVKLAAEAEVNKKEADNPMVSIFTNIAANASERADTRSWTLLPGNILMARLSLPAGKHDVTATYYDGGGNVLGSRDFKDVEVKPGQKSFVSDYFLSQPGRR</sequence>
<evidence type="ECO:0000313" key="1">
    <source>
        <dbReference type="EMBL" id="OIR19464.1"/>
    </source>
</evidence>
<protein>
    <recommendedName>
        <fullName evidence="2">Tetratricopeptide repeat protein</fullName>
    </recommendedName>
</protein>
<proteinExistence type="predicted"/>
<dbReference type="EMBL" id="MLJW01000001">
    <property type="protein sequence ID" value="OIR19464.1"/>
    <property type="molecule type" value="Genomic_DNA"/>
</dbReference>
<evidence type="ECO:0008006" key="2">
    <source>
        <dbReference type="Google" id="ProtNLM"/>
    </source>
</evidence>
<dbReference type="Gene3D" id="1.25.40.10">
    <property type="entry name" value="Tetratricopeptide repeat domain"/>
    <property type="match status" value="1"/>
</dbReference>
<dbReference type="SUPFAM" id="SSF48452">
    <property type="entry name" value="TPR-like"/>
    <property type="match status" value="1"/>
</dbReference>